<evidence type="ECO:0000256" key="1">
    <source>
        <dbReference type="PROSITE-ProRule" id="PRU00339"/>
    </source>
</evidence>
<dbReference type="InterPro" id="IPR019734">
    <property type="entry name" value="TPR_rpt"/>
</dbReference>
<dbReference type="Gene3D" id="1.25.40.10">
    <property type="entry name" value="Tetratricopeptide repeat domain"/>
    <property type="match status" value="4"/>
</dbReference>
<keyword evidence="3" id="KW-1185">Reference proteome</keyword>
<dbReference type="PANTHER" id="PTHR44809:SF1">
    <property type="entry name" value="PROTEIN O-MANNOSYL-TRANSFERASE TMTC1"/>
    <property type="match status" value="1"/>
</dbReference>
<dbReference type="RefSeq" id="WP_145228037.1">
    <property type="nucleotide sequence ID" value="NZ_CP036343.1"/>
</dbReference>
<dbReference type="PANTHER" id="PTHR44809">
    <property type="match status" value="1"/>
</dbReference>
<feature type="repeat" description="TPR" evidence="1">
    <location>
        <begin position="106"/>
        <end position="139"/>
    </location>
</feature>
<dbReference type="OrthoDB" id="9778733at2"/>
<dbReference type="Gene3D" id="3.40.50.2000">
    <property type="entry name" value="Glycogen Phosphorylase B"/>
    <property type="match status" value="1"/>
</dbReference>
<dbReference type="Pfam" id="PF13181">
    <property type="entry name" value="TPR_8"/>
    <property type="match status" value="1"/>
</dbReference>
<reference evidence="2 3" key="1">
    <citation type="submission" date="2019-02" db="EMBL/GenBank/DDBJ databases">
        <title>Deep-cultivation of Planctomycetes and their phenomic and genomic characterization uncovers novel biology.</title>
        <authorList>
            <person name="Wiegand S."/>
            <person name="Jogler M."/>
            <person name="Boedeker C."/>
            <person name="Pinto D."/>
            <person name="Vollmers J."/>
            <person name="Rivas-Marin E."/>
            <person name="Kohn T."/>
            <person name="Peeters S.H."/>
            <person name="Heuer A."/>
            <person name="Rast P."/>
            <person name="Oberbeckmann S."/>
            <person name="Bunk B."/>
            <person name="Jeske O."/>
            <person name="Meyerdierks A."/>
            <person name="Storesund J.E."/>
            <person name="Kallscheuer N."/>
            <person name="Luecker S."/>
            <person name="Lage O.M."/>
            <person name="Pohl T."/>
            <person name="Merkel B.J."/>
            <person name="Hornburger P."/>
            <person name="Mueller R.-W."/>
            <person name="Bruemmer F."/>
            <person name="Labrenz M."/>
            <person name="Spormann A.M."/>
            <person name="Op den Camp H."/>
            <person name="Overmann J."/>
            <person name="Amann R."/>
            <person name="Jetten M.S.M."/>
            <person name="Mascher T."/>
            <person name="Medema M.H."/>
            <person name="Devos D.P."/>
            <person name="Kaster A.-K."/>
            <person name="Ovreas L."/>
            <person name="Rohde M."/>
            <person name="Galperin M.Y."/>
            <person name="Jogler C."/>
        </authorList>
    </citation>
    <scope>NUCLEOTIDE SEQUENCE [LARGE SCALE GENOMIC DNA]</scope>
    <source>
        <strain evidence="2 3">Pan161</strain>
    </source>
</reference>
<feature type="repeat" description="TPR" evidence="1">
    <location>
        <begin position="38"/>
        <end position="71"/>
    </location>
</feature>
<dbReference type="SMART" id="SM00028">
    <property type="entry name" value="TPR"/>
    <property type="match status" value="8"/>
</dbReference>
<dbReference type="Pfam" id="PF13414">
    <property type="entry name" value="TPR_11"/>
    <property type="match status" value="1"/>
</dbReference>
<dbReference type="Pfam" id="PF13176">
    <property type="entry name" value="TPR_7"/>
    <property type="match status" value="1"/>
</dbReference>
<dbReference type="PROSITE" id="PS50293">
    <property type="entry name" value="TPR_REGION"/>
    <property type="match status" value="1"/>
</dbReference>
<dbReference type="InterPro" id="IPR011990">
    <property type="entry name" value="TPR-like_helical_dom_sf"/>
</dbReference>
<dbReference type="PROSITE" id="PS50005">
    <property type="entry name" value="TPR"/>
    <property type="match status" value="5"/>
</dbReference>
<keyword evidence="1" id="KW-0802">TPR repeat</keyword>
<dbReference type="AlphaFoldDB" id="A0A517VE58"/>
<gene>
    <name evidence="2" type="ORF">Pan161_29360</name>
</gene>
<feature type="repeat" description="TPR" evidence="1">
    <location>
        <begin position="208"/>
        <end position="241"/>
    </location>
</feature>
<proteinExistence type="predicted"/>
<feature type="repeat" description="TPR" evidence="1">
    <location>
        <begin position="242"/>
        <end position="275"/>
    </location>
</feature>
<dbReference type="SUPFAM" id="SSF53756">
    <property type="entry name" value="UDP-Glycosyltransferase/glycogen phosphorylase"/>
    <property type="match status" value="1"/>
</dbReference>
<sequence>MDEIQAQLKAALAHHQAGELNQAATIYEHILKVNERQWEARYYLGTLQLQRGDLDQSIRTFLQVVQLQPELPDVHNNLGVAYHAAGKWQEAGQSFEQAIRLNPHYERAYFNLGSLFESRAVFSEAVKCYQKAHDLNPGNLETHQKLADALKSAGEWSRAETIYRELLVASPGDFDLSMKLAYVLVLQRQYQEAIMLYESMLKSSPDHYQILVSLSYVYEAIGNIEAAVEAAKRSIQVAPTQPEGYNNLGNALKLQHDLEGASENFRKAISLRPDFAVAEFNLATTRLLQGNLQAGWRGYERRADIAANPQQQYPGQQWQGESLSGKSIYLWCEQGFGDTLLFIRFAIELKKRGAAQVMVLCQTELAELLKSIPEIDQILIAGDPQPECDYQCALLSVPLYLETSLETIPAAVPILKPSSERQQYWANVLSELPGSKVGLNWCGNKSFPKNELRSIPLNSLLPLGEQEGIQLISLQQVNGLEQIAPLQNAWNLWQPGAEYQADTGDFSETAALIQNLDLVITVDTAVAHLAGSLGVPVWILVSRLPEWRWLLERSDSPWYPTARLFRQSELGNWEPVIQVVQSELERMLHSN</sequence>
<dbReference type="Proteomes" id="UP000316855">
    <property type="component" value="Chromosome"/>
</dbReference>
<feature type="repeat" description="TPR" evidence="1">
    <location>
        <begin position="72"/>
        <end position="105"/>
    </location>
</feature>
<organism evidence="2 3">
    <name type="scientific">Gimesia algae</name>
    <dbReference type="NCBI Taxonomy" id="2527971"/>
    <lineage>
        <taxon>Bacteria</taxon>
        <taxon>Pseudomonadati</taxon>
        <taxon>Planctomycetota</taxon>
        <taxon>Planctomycetia</taxon>
        <taxon>Planctomycetales</taxon>
        <taxon>Planctomycetaceae</taxon>
        <taxon>Gimesia</taxon>
    </lineage>
</organism>
<dbReference type="InterPro" id="IPR052943">
    <property type="entry name" value="TMTC_O-mannosyl-trnsfr"/>
</dbReference>
<dbReference type="SUPFAM" id="SSF48452">
    <property type="entry name" value="TPR-like"/>
    <property type="match status" value="2"/>
</dbReference>
<dbReference type="EMBL" id="CP036343">
    <property type="protein sequence ID" value="QDT91280.1"/>
    <property type="molecule type" value="Genomic_DNA"/>
</dbReference>
<dbReference type="Pfam" id="PF13432">
    <property type="entry name" value="TPR_16"/>
    <property type="match status" value="1"/>
</dbReference>
<evidence type="ECO:0000313" key="3">
    <source>
        <dbReference type="Proteomes" id="UP000316855"/>
    </source>
</evidence>
<protein>
    <submittedName>
        <fullName evidence="2">Lipoprotein NlpI</fullName>
    </submittedName>
</protein>
<dbReference type="KEGG" id="gax:Pan161_29360"/>
<dbReference type="Pfam" id="PF01075">
    <property type="entry name" value="Glyco_transf_9"/>
    <property type="match status" value="1"/>
</dbReference>
<evidence type="ECO:0000313" key="2">
    <source>
        <dbReference type="EMBL" id="QDT91280.1"/>
    </source>
</evidence>
<keyword evidence="2" id="KW-0449">Lipoprotein</keyword>
<name>A0A517VE58_9PLAN</name>
<dbReference type="Pfam" id="PF00515">
    <property type="entry name" value="TPR_1"/>
    <property type="match status" value="1"/>
</dbReference>
<accession>A0A517VE58</accession>
<dbReference type="GO" id="GO:0016757">
    <property type="term" value="F:glycosyltransferase activity"/>
    <property type="evidence" value="ECO:0007669"/>
    <property type="project" value="InterPro"/>
</dbReference>
<dbReference type="InterPro" id="IPR002201">
    <property type="entry name" value="Glyco_trans_9"/>
</dbReference>